<keyword evidence="1" id="KW-0732">Signal</keyword>
<reference evidence="2 3" key="1">
    <citation type="submission" date="2018-06" db="EMBL/GenBank/DDBJ databases">
        <title>A transcriptomic atlas of mushroom development highlights an independent origin of complex multicellularity.</title>
        <authorList>
            <consortium name="DOE Joint Genome Institute"/>
            <person name="Krizsan K."/>
            <person name="Almasi E."/>
            <person name="Merenyi Z."/>
            <person name="Sahu N."/>
            <person name="Viragh M."/>
            <person name="Koszo T."/>
            <person name="Mondo S."/>
            <person name="Kiss B."/>
            <person name="Balint B."/>
            <person name="Kues U."/>
            <person name="Barry K."/>
            <person name="Hegedus J.C."/>
            <person name="Henrissat B."/>
            <person name="Johnson J."/>
            <person name="Lipzen A."/>
            <person name="Ohm R."/>
            <person name="Nagy I."/>
            <person name="Pangilinan J."/>
            <person name="Yan J."/>
            <person name="Xiong Y."/>
            <person name="Grigoriev I.V."/>
            <person name="Hibbett D.S."/>
            <person name="Nagy L.G."/>
        </authorList>
    </citation>
    <scope>NUCLEOTIDE SEQUENCE [LARGE SCALE GENOMIC DNA]</scope>
    <source>
        <strain evidence="2 3">SZMC22713</strain>
    </source>
</reference>
<proteinExistence type="predicted"/>
<evidence type="ECO:0008006" key="4">
    <source>
        <dbReference type="Google" id="ProtNLM"/>
    </source>
</evidence>
<organism evidence="2 3">
    <name type="scientific">Rickenella mellea</name>
    <dbReference type="NCBI Taxonomy" id="50990"/>
    <lineage>
        <taxon>Eukaryota</taxon>
        <taxon>Fungi</taxon>
        <taxon>Dikarya</taxon>
        <taxon>Basidiomycota</taxon>
        <taxon>Agaricomycotina</taxon>
        <taxon>Agaricomycetes</taxon>
        <taxon>Hymenochaetales</taxon>
        <taxon>Rickenellaceae</taxon>
        <taxon>Rickenella</taxon>
    </lineage>
</organism>
<protein>
    <recommendedName>
        <fullName evidence="4">Secreted protein</fullName>
    </recommendedName>
</protein>
<feature type="chain" id="PRO_5021347499" description="Secreted protein" evidence="1">
    <location>
        <begin position="28"/>
        <end position="113"/>
    </location>
</feature>
<keyword evidence="3" id="KW-1185">Reference proteome</keyword>
<sequence length="113" mass="12146">MVHPNVTACLTSFLVVSALFRPALVLASTHDLKRQAPDLAILSAPYAAVFVSSTSSFNWWPYPSGGVDSPTTTSGALDPYWMPPAATMIVTPLTSSVVSNPLLLLPRQRQHQP</sequence>
<dbReference type="VEuPathDB" id="FungiDB:BD410DRAFT_792442"/>
<dbReference type="Proteomes" id="UP000294933">
    <property type="component" value="Unassembled WGS sequence"/>
</dbReference>
<dbReference type="EMBL" id="ML170199">
    <property type="protein sequence ID" value="TDL19197.1"/>
    <property type="molecule type" value="Genomic_DNA"/>
</dbReference>
<evidence type="ECO:0000313" key="3">
    <source>
        <dbReference type="Proteomes" id="UP000294933"/>
    </source>
</evidence>
<dbReference type="AlphaFoldDB" id="A0A4Y7PUV7"/>
<name>A0A4Y7PUV7_9AGAM</name>
<feature type="signal peptide" evidence="1">
    <location>
        <begin position="1"/>
        <end position="27"/>
    </location>
</feature>
<evidence type="ECO:0000256" key="1">
    <source>
        <dbReference type="SAM" id="SignalP"/>
    </source>
</evidence>
<evidence type="ECO:0000313" key="2">
    <source>
        <dbReference type="EMBL" id="TDL19197.1"/>
    </source>
</evidence>
<accession>A0A4Y7PUV7</accession>
<dbReference type="STRING" id="50990.A0A4Y7PUV7"/>
<gene>
    <name evidence="2" type="ORF">BD410DRAFT_792442</name>
</gene>